<dbReference type="InterPro" id="IPR036282">
    <property type="entry name" value="Glutathione-S-Trfase_C_sf"/>
</dbReference>
<dbReference type="PANTHER" id="PTHR42673:SF4">
    <property type="entry name" value="MALEYLACETOACETATE ISOMERASE"/>
    <property type="match status" value="1"/>
</dbReference>
<dbReference type="SUPFAM" id="SSF52833">
    <property type="entry name" value="Thioredoxin-like"/>
    <property type="match status" value="1"/>
</dbReference>
<keyword evidence="3" id="KW-1185">Reference proteome</keyword>
<dbReference type="Pfam" id="PF13409">
    <property type="entry name" value="GST_N_2"/>
    <property type="match status" value="1"/>
</dbReference>
<dbReference type="GO" id="GO:0004364">
    <property type="term" value="F:glutathione transferase activity"/>
    <property type="evidence" value="ECO:0007669"/>
    <property type="project" value="TreeGrafter"/>
</dbReference>
<dbReference type="RefSeq" id="WP_092494995.1">
    <property type="nucleotide sequence ID" value="NZ_FOFG01000001.1"/>
</dbReference>
<name>A0A1H9AWE0_9HYPH</name>
<dbReference type="InterPro" id="IPR036249">
    <property type="entry name" value="Thioredoxin-like_sf"/>
</dbReference>
<dbReference type="GO" id="GO:0006559">
    <property type="term" value="P:L-phenylalanine catabolic process"/>
    <property type="evidence" value="ECO:0007669"/>
    <property type="project" value="TreeGrafter"/>
</dbReference>
<dbReference type="Gene3D" id="1.20.1050.10">
    <property type="match status" value="1"/>
</dbReference>
<proteinExistence type="predicted"/>
<evidence type="ECO:0000259" key="1">
    <source>
        <dbReference type="PROSITE" id="PS50404"/>
    </source>
</evidence>
<reference evidence="2 3" key="1">
    <citation type="submission" date="2016-10" db="EMBL/GenBank/DDBJ databases">
        <authorList>
            <person name="de Groot N.N."/>
        </authorList>
    </citation>
    <scope>NUCLEOTIDE SEQUENCE [LARGE SCALE GENOMIC DNA]</scope>
    <source>
        <strain evidence="2 3">A52C2</strain>
    </source>
</reference>
<dbReference type="PANTHER" id="PTHR42673">
    <property type="entry name" value="MALEYLACETOACETATE ISOMERASE"/>
    <property type="match status" value="1"/>
</dbReference>
<feature type="domain" description="GST N-terminal" evidence="1">
    <location>
        <begin position="1"/>
        <end position="81"/>
    </location>
</feature>
<dbReference type="AlphaFoldDB" id="A0A1H9AWE0"/>
<dbReference type="PROSITE" id="PS50404">
    <property type="entry name" value="GST_NTER"/>
    <property type="match status" value="1"/>
</dbReference>
<dbReference type="CDD" id="cd03205">
    <property type="entry name" value="GST_C_6"/>
    <property type="match status" value="1"/>
</dbReference>
<accession>A0A1H9AWE0</accession>
<organism evidence="2 3">
    <name type="scientific">Faunimonas pinastri</name>
    <dbReference type="NCBI Taxonomy" id="1855383"/>
    <lineage>
        <taxon>Bacteria</taxon>
        <taxon>Pseudomonadati</taxon>
        <taxon>Pseudomonadota</taxon>
        <taxon>Alphaproteobacteria</taxon>
        <taxon>Hyphomicrobiales</taxon>
        <taxon>Afifellaceae</taxon>
        <taxon>Faunimonas</taxon>
    </lineage>
</organism>
<dbReference type="Gene3D" id="3.40.30.10">
    <property type="entry name" value="Glutaredoxin"/>
    <property type="match status" value="1"/>
</dbReference>
<dbReference type="Pfam" id="PF13410">
    <property type="entry name" value="GST_C_2"/>
    <property type="match status" value="1"/>
</dbReference>
<protein>
    <submittedName>
        <fullName evidence="2">Glutathione S-transferase</fullName>
    </submittedName>
</protein>
<dbReference type="SUPFAM" id="SSF47616">
    <property type="entry name" value="GST C-terminal domain-like"/>
    <property type="match status" value="1"/>
</dbReference>
<gene>
    <name evidence="2" type="ORF">SAMN05216548_101528</name>
</gene>
<evidence type="ECO:0000313" key="3">
    <source>
        <dbReference type="Proteomes" id="UP000199647"/>
    </source>
</evidence>
<dbReference type="InterPro" id="IPR004045">
    <property type="entry name" value="Glutathione_S-Trfase_N"/>
</dbReference>
<dbReference type="GO" id="GO:0016034">
    <property type="term" value="F:maleylacetoacetate isomerase activity"/>
    <property type="evidence" value="ECO:0007669"/>
    <property type="project" value="TreeGrafter"/>
</dbReference>
<evidence type="ECO:0000313" key="2">
    <source>
        <dbReference type="EMBL" id="SEP80258.1"/>
    </source>
</evidence>
<dbReference type="STRING" id="1855383.SAMN05216548_101528"/>
<keyword evidence="2" id="KW-0808">Transferase</keyword>
<sequence length="200" mass="22358">MWVLRSSPPSPFGRKIKIAAHLCGLFGRLQIEATNTADPEDSVRQQNPLGKIPVLITEDGTTLYDSRVILEWLDEQAGRGAIIPTEQGRFAALTMQSLADGIIDASILQVYERRFRPEEKQHQPWLDYQADKVRRGLEWLEANVADPGASPHVGEIALACALGYLDFRFDGEWRGTYPRLQQWLADFSAAVPAFEATGVH</sequence>
<dbReference type="GO" id="GO:0006749">
    <property type="term" value="P:glutathione metabolic process"/>
    <property type="evidence" value="ECO:0007669"/>
    <property type="project" value="TreeGrafter"/>
</dbReference>
<dbReference type="Proteomes" id="UP000199647">
    <property type="component" value="Unassembled WGS sequence"/>
</dbReference>
<dbReference type="EMBL" id="FOFG01000001">
    <property type="protein sequence ID" value="SEP80258.1"/>
    <property type="molecule type" value="Genomic_DNA"/>
</dbReference>
<dbReference type="OrthoDB" id="9795329at2"/>